<keyword evidence="5 7" id="KW-1133">Transmembrane helix</keyword>
<evidence type="ECO:0000256" key="5">
    <source>
        <dbReference type="ARBA" id="ARBA00022989"/>
    </source>
</evidence>
<feature type="domain" description="Cation efflux protein cytoplasmic" evidence="9">
    <location>
        <begin position="212"/>
        <end position="284"/>
    </location>
</feature>
<dbReference type="InterPro" id="IPR050291">
    <property type="entry name" value="CDF_Transporter"/>
</dbReference>
<name>A0A3P7P1D9_9FIRM</name>
<evidence type="ECO:0000256" key="1">
    <source>
        <dbReference type="ARBA" id="ARBA00004141"/>
    </source>
</evidence>
<organism evidence="10 11">
    <name type="scientific">Petrocella atlantisensis</name>
    <dbReference type="NCBI Taxonomy" id="2173034"/>
    <lineage>
        <taxon>Bacteria</taxon>
        <taxon>Bacillati</taxon>
        <taxon>Bacillota</taxon>
        <taxon>Clostridia</taxon>
        <taxon>Lachnospirales</taxon>
        <taxon>Vallitaleaceae</taxon>
        <taxon>Petrocella</taxon>
    </lineage>
</organism>
<evidence type="ECO:0000256" key="4">
    <source>
        <dbReference type="ARBA" id="ARBA00022692"/>
    </source>
</evidence>
<comment type="similarity">
    <text evidence="2">Belongs to the cation diffusion facilitator (CDF) transporter (TC 2.A.4) family.</text>
</comment>
<dbReference type="Pfam" id="PF16916">
    <property type="entry name" value="ZT_dimer"/>
    <property type="match status" value="1"/>
</dbReference>
<dbReference type="EMBL" id="LR130778">
    <property type="protein sequence ID" value="VDN49194.1"/>
    <property type="molecule type" value="Genomic_DNA"/>
</dbReference>
<dbReference type="Gene3D" id="3.30.70.1350">
    <property type="entry name" value="Cation efflux protein, cytoplasmic domain"/>
    <property type="match status" value="1"/>
</dbReference>
<dbReference type="NCBIfam" id="TIGR01297">
    <property type="entry name" value="CDF"/>
    <property type="match status" value="1"/>
</dbReference>
<dbReference type="InterPro" id="IPR027470">
    <property type="entry name" value="Cation_efflux_CTD"/>
</dbReference>
<dbReference type="InterPro" id="IPR058533">
    <property type="entry name" value="Cation_efflux_TM"/>
</dbReference>
<dbReference type="PANTHER" id="PTHR43840:SF15">
    <property type="entry name" value="MITOCHONDRIAL METAL TRANSPORTER 1-RELATED"/>
    <property type="match status" value="1"/>
</dbReference>
<accession>A0A3P7P1D9</accession>
<evidence type="ECO:0000313" key="11">
    <source>
        <dbReference type="Proteomes" id="UP000279029"/>
    </source>
</evidence>
<dbReference type="PANTHER" id="PTHR43840">
    <property type="entry name" value="MITOCHONDRIAL METAL TRANSPORTER 1-RELATED"/>
    <property type="match status" value="1"/>
</dbReference>
<dbReference type="Gene3D" id="1.20.1510.10">
    <property type="entry name" value="Cation efflux protein transmembrane domain"/>
    <property type="match status" value="1"/>
</dbReference>
<dbReference type="SUPFAM" id="SSF160240">
    <property type="entry name" value="Cation efflux protein cytoplasmic domain-like"/>
    <property type="match status" value="1"/>
</dbReference>
<evidence type="ECO:0000256" key="3">
    <source>
        <dbReference type="ARBA" id="ARBA00022448"/>
    </source>
</evidence>
<gene>
    <name evidence="10" type="ORF">PATL70BA_3269</name>
</gene>
<keyword evidence="6 7" id="KW-0472">Membrane</keyword>
<dbReference type="OrthoDB" id="9806522at2"/>
<dbReference type="KEGG" id="cbar:PATL70BA_3269"/>
<dbReference type="GO" id="GO:0008324">
    <property type="term" value="F:monoatomic cation transmembrane transporter activity"/>
    <property type="evidence" value="ECO:0007669"/>
    <property type="project" value="InterPro"/>
</dbReference>
<comment type="subcellular location">
    <subcellularLocation>
        <location evidence="1">Membrane</location>
        <topology evidence="1">Multi-pass membrane protein</topology>
    </subcellularLocation>
</comment>
<feature type="domain" description="Cation efflux protein transmembrane" evidence="8">
    <location>
        <begin position="12"/>
        <end position="204"/>
    </location>
</feature>
<evidence type="ECO:0000256" key="6">
    <source>
        <dbReference type="ARBA" id="ARBA00023136"/>
    </source>
</evidence>
<evidence type="ECO:0000256" key="7">
    <source>
        <dbReference type="SAM" id="Phobius"/>
    </source>
</evidence>
<dbReference type="InterPro" id="IPR027469">
    <property type="entry name" value="Cation_efflux_TMD_sf"/>
</dbReference>
<dbReference type="InterPro" id="IPR002524">
    <property type="entry name" value="Cation_efflux"/>
</dbReference>
<proteinExistence type="inferred from homology"/>
<dbReference type="Proteomes" id="UP000279029">
    <property type="component" value="Chromosome"/>
</dbReference>
<dbReference type="AlphaFoldDB" id="A0A3P7P1D9"/>
<feature type="transmembrane region" description="Helical" evidence="7">
    <location>
        <begin position="12"/>
        <end position="31"/>
    </location>
</feature>
<dbReference type="Pfam" id="PF01545">
    <property type="entry name" value="Cation_efflux"/>
    <property type="match status" value="1"/>
</dbReference>
<keyword evidence="11" id="KW-1185">Reference proteome</keyword>
<dbReference type="SUPFAM" id="SSF161111">
    <property type="entry name" value="Cation efflux protein transmembrane domain-like"/>
    <property type="match status" value="1"/>
</dbReference>
<feature type="transmembrane region" description="Helical" evidence="7">
    <location>
        <begin position="111"/>
        <end position="133"/>
    </location>
</feature>
<evidence type="ECO:0000256" key="2">
    <source>
        <dbReference type="ARBA" id="ARBA00008114"/>
    </source>
</evidence>
<evidence type="ECO:0000259" key="8">
    <source>
        <dbReference type="Pfam" id="PF01545"/>
    </source>
</evidence>
<evidence type="ECO:0000259" key="9">
    <source>
        <dbReference type="Pfam" id="PF16916"/>
    </source>
</evidence>
<reference evidence="10 11" key="1">
    <citation type="submission" date="2018-09" db="EMBL/GenBank/DDBJ databases">
        <authorList>
            <person name="Postec A."/>
        </authorList>
    </citation>
    <scope>NUCLEOTIDE SEQUENCE [LARGE SCALE GENOMIC DNA]</scope>
    <source>
        <strain evidence="10">70B-A</strain>
    </source>
</reference>
<keyword evidence="3" id="KW-0813">Transport</keyword>
<feature type="transmembrane region" description="Helical" evidence="7">
    <location>
        <begin position="154"/>
        <end position="176"/>
    </location>
</feature>
<dbReference type="InterPro" id="IPR036837">
    <property type="entry name" value="Cation_efflux_CTD_sf"/>
</dbReference>
<evidence type="ECO:0000313" key="10">
    <source>
        <dbReference type="EMBL" id="VDN49194.1"/>
    </source>
</evidence>
<sequence length="293" mass="32682">MSRHKKINEVAIYGLIGNIALLASKLIVGFATRSQSMIADGLNSAGDVFASVMTYIGNHISAKPIDDDHPYGHGKAEYIFSMIISFSLLLVAFSIFRSSLNTLIYGSEFTYSIWLIFVGLSTIIIKSILFYFARRVGKIHNSLLAHANAEDHRNDIFITLLTLLSILSGYFELYFIDSIGGMLISFWIAFTGFKIFTGAYNVLMDTSIDNMLMKQFSDIIKAIEGVDHIDAISAKPVGLHFLLIVKISIDANLTVYKGHEIASEVRQKLESMDNIEEVVVHVNPAQYHPERMS</sequence>
<dbReference type="GO" id="GO:0016020">
    <property type="term" value="C:membrane"/>
    <property type="evidence" value="ECO:0007669"/>
    <property type="project" value="UniProtKB-SubCell"/>
</dbReference>
<protein>
    <submittedName>
        <fullName evidence="10">Cation transporter</fullName>
    </submittedName>
</protein>
<dbReference type="FunFam" id="1.20.1510.10:FF:000006">
    <property type="entry name" value="Divalent cation efflux transporter"/>
    <property type="match status" value="1"/>
</dbReference>
<keyword evidence="4 7" id="KW-0812">Transmembrane</keyword>
<feature type="transmembrane region" description="Helical" evidence="7">
    <location>
        <begin position="78"/>
        <end position="96"/>
    </location>
</feature>
<feature type="transmembrane region" description="Helical" evidence="7">
    <location>
        <begin position="182"/>
        <end position="203"/>
    </location>
</feature>